<keyword evidence="7" id="KW-0804">Transcription</keyword>
<dbReference type="Gene3D" id="3.40.50.300">
    <property type="entry name" value="P-loop containing nucleotide triphosphate hydrolases"/>
    <property type="match status" value="1"/>
</dbReference>
<evidence type="ECO:0000313" key="11">
    <source>
        <dbReference type="EMBL" id="PIE35967.1"/>
    </source>
</evidence>
<evidence type="ECO:0000256" key="3">
    <source>
        <dbReference type="ARBA" id="ARBA00022840"/>
    </source>
</evidence>
<dbReference type="CDD" id="cd00130">
    <property type="entry name" value="PAS"/>
    <property type="match status" value="1"/>
</dbReference>
<accession>A0A2G6KJX8</accession>
<evidence type="ECO:0000259" key="9">
    <source>
        <dbReference type="PROSITE" id="PS50045"/>
    </source>
</evidence>
<dbReference type="InterPro" id="IPR035965">
    <property type="entry name" value="PAS-like_dom_sf"/>
</dbReference>
<dbReference type="SUPFAM" id="SSF46689">
    <property type="entry name" value="Homeodomain-like"/>
    <property type="match status" value="1"/>
</dbReference>
<dbReference type="InterPro" id="IPR002078">
    <property type="entry name" value="Sigma_54_int"/>
</dbReference>
<dbReference type="EMBL" id="PDSK01000028">
    <property type="protein sequence ID" value="PIE35967.1"/>
    <property type="molecule type" value="Genomic_DNA"/>
</dbReference>
<evidence type="ECO:0000256" key="5">
    <source>
        <dbReference type="ARBA" id="ARBA00023015"/>
    </source>
</evidence>
<dbReference type="SUPFAM" id="SSF52172">
    <property type="entry name" value="CheY-like"/>
    <property type="match status" value="1"/>
</dbReference>
<organism evidence="11 12">
    <name type="scientific">candidate division KSB3 bacterium</name>
    <dbReference type="NCBI Taxonomy" id="2044937"/>
    <lineage>
        <taxon>Bacteria</taxon>
        <taxon>candidate division KSB3</taxon>
    </lineage>
</organism>
<dbReference type="PROSITE" id="PS50045">
    <property type="entry name" value="SIGMA54_INTERACT_4"/>
    <property type="match status" value="1"/>
</dbReference>
<keyword evidence="2" id="KW-0547">Nucleotide-binding</keyword>
<dbReference type="PROSITE" id="PS50110">
    <property type="entry name" value="RESPONSE_REGULATORY"/>
    <property type="match status" value="1"/>
</dbReference>
<sequence length="569" mass="64168">MKKASILIVDDHRDNVDILTWYLEKEGYRTLSALDGPTALSLLETQTPDLILLDIMMPGMDGFEVCQHVKNNRVTKEIPVIFITSSTELANKLKGFEVGGADYLTKPFSKEEMSARISLHLATLKLQRALQDEAARFQALSGATFEGILITDQTQIVEVNQTLATISGYGRQELLGMPVQDLLVPYWRERVLDRLGSGDELPFEAELLSRHGTSIPAEIQIRTIVWQGQQRQMAAVRDISWRKILEQENRALHVTLQQRDRFGYLIGKSGLMRKVYERIIRAAASDETIIIYGESGTGKELAARTIFNLSEQHSKIFVPVNCGAIQENLFEPQFFGYRKGAFTGAERDTPGYFDRAQGGTLFLDEVGELTLPMQAKLLRVLQENTFTPVGATASRAADVRIIAATNQNLRELIQRGKVREDFFHRLHVIALELPPLRRHKEDIPLLIEDFLAQRTASGDTASVIPEEIFNRFSNYDWPGNVRELLNEVRRYVTIGEVELAYQHPPQAVRSNNAPDVQDGLPLDEAVEAFERDYITRVLHQHGGQKSKAAQALGVGRKTLYNKLKKYGKL</sequence>
<evidence type="ECO:0000256" key="1">
    <source>
        <dbReference type="ARBA" id="ARBA00022553"/>
    </source>
</evidence>
<dbReference type="InterPro" id="IPR002197">
    <property type="entry name" value="HTH_Fis"/>
</dbReference>
<dbReference type="SMART" id="SM00382">
    <property type="entry name" value="AAA"/>
    <property type="match status" value="1"/>
</dbReference>
<dbReference type="Pfam" id="PF00072">
    <property type="entry name" value="Response_reg"/>
    <property type="match status" value="1"/>
</dbReference>
<evidence type="ECO:0000256" key="8">
    <source>
        <dbReference type="PROSITE-ProRule" id="PRU00169"/>
    </source>
</evidence>
<feature type="modified residue" description="4-aspartylphosphate" evidence="8">
    <location>
        <position position="54"/>
    </location>
</feature>
<gene>
    <name evidence="11" type="ORF">CSA56_01915</name>
</gene>
<keyword evidence="1 8" id="KW-0597">Phosphoprotein</keyword>
<evidence type="ECO:0008006" key="13">
    <source>
        <dbReference type="Google" id="ProtNLM"/>
    </source>
</evidence>
<dbReference type="InterPro" id="IPR001789">
    <property type="entry name" value="Sig_transdc_resp-reg_receiver"/>
</dbReference>
<keyword evidence="3" id="KW-0067">ATP-binding</keyword>
<comment type="caution">
    <text evidence="11">The sequence shown here is derived from an EMBL/GenBank/DDBJ whole genome shotgun (WGS) entry which is preliminary data.</text>
</comment>
<keyword evidence="6" id="KW-0238">DNA-binding</keyword>
<dbReference type="AlphaFoldDB" id="A0A2G6KJX8"/>
<proteinExistence type="predicted"/>
<evidence type="ECO:0000256" key="2">
    <source>
        <dbReference type="ARBA" id="ARBA00022741"/>
    </source>
</evidence>
<dbReference type="PROSITE" id="PS00688">
    <property type="entry name" value="SIGMA54_INTERACT_3"/>
    <property type="match status" value="1"/>
</dbReference>
<dbReference type="CDD" id="cd19920">
    <property type="entry name" value="REC_PA4781-like"/>
    <property type="match status" value="1"/>
</dbReference>
<dbReference type="FunFam" id="3.40.50.300:FF:000006">
    <property type="entry name" value="DNA-binding transcriptional regulator NtrC"/>
    <property type="match status" value="1"/>
</dbReference>
<dbReference type="Gene3D" id="1.10.8.60">
    <property type="match status" value="1"/>
</dbReference>
<reference evidence="11 12" key="1">
    <citation type="submission" date="2017-10" db="EMBL/GenBank/DDBJ databases">
        <title>Novel microbial diversity and functional potential in the marine mammal oral microbiome.</title>
        <authorList>
            <person name="Dudek N.K."/>
            <person name="Sun C.L."/>
            <person name="Burstein D."/>
            <person name="Kantor R.S."/>
            <person name="Aliaga Goltsman D.S."/>
            <person name="Bik E.M."/>
            <person name="Thomas B.C."/>
            <person name="Banfield J.F."/>
            <person name="Relman D.A."/>
        </authorList>
    </citation>
    <scope>NUCLEOTIDE SEQUENCE [LARGE SCALE GENOMIC DNA]</scope>
    <source>
        <strain evidence="11">DOLJORAL78_47_16</strain>
    </source>
</reference>
<dbReference type="GO" id="GO:0006355">
    <property type="term" value="P:regulation of DNA-templated transcription"/>
    <property type="evidence" value="ECO:0007669"/>
    <property type="project" value="InterPro"/>
</dbReference>
<feature type="domain" description="Response regulatory" evidence="10">
    <location>
        <begin position="5"/>
        <end position="121"/>
    </location>
</feature>
<dbReference type="GO" id="GO:0005524">
    <property type="term" value="F:ATP binding"/>
    <property type="evidence" value="ECO:0007669"/>
    <property type="project" value="UniProtKB-KW"/>
</dbReference>
<dbReference type="Pfam" id="PF02954">
    <property type="entry name" value="HTH_8"/>
    <property type="match status" value="1"/>
</dbReference>
<dbReference type="CDD" id="cd00009">
    <property type="entry name" value="AAA"/>
    <property type="match status" value="1"/>
</dbReference>
<evidence type="ECO:0000313" key="12">
    <source>
        <dbReference type="Proteomes" id="UP000230821"/>
    </source>
</evidence>
<dbReference type="InterPro" id="IPR058031">
    <property type="entry name" value="AAA_lid_NorR"/>
</dbReference>
<dbReference type="NCBIfam" id="TIGR00229">
    <property type="entry name" value="sensory_box"/>
    <property type="match status" value="1"/>
</dbReference>
<dbReference type="GO" id="GO:0043565">
    <property type="term" value="F:sequence-specific DNA binding"/>
    <property type="evidence" value="ECO:0007669"/>
    <property type="project" value="InterPro"/>
</dbReference>
<dbReference type="SMART" id="SM00448">
    <property type="entry name" value="REC"/>
    <property type="match status" value="1"/>
</dbReference>
<dbReference type="Gene3D" id="3.30.450.20">
    <property type="entry name" value="PAS domain"/>
    <property type="match status" value="1"/>
</dbReference>
<dbReference type="InterPro" id="IPR011006">
    <property type="entry name" value="CheY-like_superfamily"/>
</dbReference>
<dbReference type="PANTHER" id="PTHR32071">
    <property type="entry name" value="TRANSCRIPTIONAL REGULATORY PROTEIN"/>
    <property type="match status" value="1"/>
</dbReference>
<dbReference type="InterPro" id="IPR000014">
    <property type="entry name" value="PAS"/>
</dbReference>
<dbReference type="FunFam" id="3.40.50.2300:FF:000001">
    <property type="entry name" value="DNA-binding response regulator PhoB"/>
    <property type="match status" value="1"/>
</dbReference>
<dbReference type="InterPro" id="IPR009057">
    <property type="entry name" value="Homeodomain-like_sf"/>
</dbReference>
<dbReference type="PRINTS" id="PR01590">
    <property type="entry name" value="HTHFIS"/>
</dbReference>
<keyword evidence="5" id="KW-0805">Transcription regulation</keyword>
<dbReference type="Pfam" id="PF25601">
    <property type="entry name" value="AAA_lid_14"/>
    <property type="match status" value="1"/>
</dbReference>
<dbReference type="InterPro" id="IPR025944">
    <property type="entry name" value="Sigma_54_int_dom_CS"/>
</dbReference>
<dbReference type="GO" id="GO:0000160">
    <property type="term" value="P:phosphorelay signal transduction system"/>
    <property type="evidence" value="ECO:0007669"/>
    <property type="project" value="UniProtKB-KW"/>
</dbReference>
<name>A0A2G6KJX8_9BACT</name>
<dbReference type="PROSITE" id="PS00676">
    <property type="entry name" value="SIGMA54_INTERACT_2"/>
    <property type="match status" value="1"/>
</dbReference>
<protein>
    <recommendedName>
        <fullName evidence="13">Sigma-54-dependent Fis family transcriptional regulator</fullName>
    </recommendedName>
</protein>
<dbReference type="SMART" id="SM00091">
    <property type="entry name" value="PAS"/>
    <property type="match status" value="1"/>
</dbReference>
<dbReference type="Pfam" id="PF13426">
    <property type="entry name" value="PAS_9"/>
    <property type="match status" value="1"/>
</dbReference>
<evidence type="ECO:0000256" key="7">
    <source>
        <dbReference type="ARBA" id="ARBA00023163"/>
    </source>
</evidence>
<feature type="domain" description="Sigma-54 factor interaction" evidence="9">
    <location>
        <begin position="265"/>
        <end position="493"/>
    </location>
</feature>
<dbReference type="InterPro" id="IPR027417">
    <property type="entry name" value="P-loop_NTPase"/>
</dbReference>
<dbReference type="InterPro" id="IPR003593">
    <property type="entry name" value="AAA+_ATPase"/>
</dbReference>
<evidence type="ECO:0000256" key="6">
    <source>
        <dbReference type="ARBA" id="ARBA00023125"/>
    </source>
</evidence>
<evidence type="ECO:0000256" key="4">
    <source>
        <dbReference type="ARBA" id="ARBA00023012"/>
    </source>
</evidence>
<dbReference type="Gene3D" id="1.10.10.60">
    <property type="entry name" value="Homeodomain-like"/>
    <property type="match status" value="1"/>
</dbReference>
<dbReference type="InterPro" id="IPR025943">
    <property type="entry name" value="Sigma_54_int_dom_ATP-bd_2"/>
</dbReference>
<dbReference type="SUPFAM" id="SSF55785">
    <property type="entry name" value="PYP-like sensor domain (PAS domain)"/>
    <property type="match status" value="1"/>
</dbReference>
<dbReference type="SUPFAM" id="SSF52540">
    <property type="entry name" value="P-loop containing nucleoside triphosphate hydrolases"/>
    <property type="match status" value="1"/>
</dbReference>
<dbReference type="Gene3D" id="3.40.50.2300">
    <property type="match status" value="1"/>
</dbReference>
<evidence type="ECO:0000259" key="10">
    <source>
        <dbReference type="PROSITE" id="PS50110"/>
    </source>
</evidence>
<dbReference type="Proteomes" id="UP000230821">
    <property type="component" value="Unassembled WGS sequence"/>
</dbReference>
<dbReference type="Pfam" id="PF00158">
    <property type="entry name" value="Sigma54_activat"/>
    <property type="match status" value="1"/>
</dbReference>
<keyword evidence="4" id="KW-0902">Two-component regulatory system</keyword>